<accession>A0A9J5ZH72</accession>
<keyword evidence="2" id="KW-1185">Reference proteome</keyword>
<name>A0A9J5ZH72_SOLCO</name>
<dbReference type="Proteomes" id="UP000824120">
    <property type="component" value="Chromosome 4"/>
</dbReference>
<evidence type="ECO:0000313" key="1">
    <source>
        <dbReference type="EMBL" id="KAG5612275.1"/>
    </source>
</evidence>
<gene>
    <name evidence="1" type="ORF">H5410_023556</name>
</gene>
<sequence length="113" mass="13052">MAKEDSSSEMELHNEFVEMVTPVGEPNLRLLSPTPMSHSNCRNIQSVSVLLLPTIDHSVVDRQNEERSKEYLRRRKLEEIKKENLLHLIMKIKIGVSTSKGENLLKLHHKNLN</sequence>
<dbReference type="EMBL" id="JACXVP010000004">
    <property type="protein sequence ID" value="KAG5612275.1"/>
    <property type="molecule type" value="Genomic_DNA"/>
</dbReference>
<protein>
    <submittedName>
        <fullName evidence="1">Uncharacterized protein</fullName>
    </submittedName>
</protein>
<dbReference type="AlphaFoldDB" id="A0A9J5ZH72"/>
<comment type="caution">
    <text evidence="1">The sequence shown here is derived from an EMBL/GenBank/DDBJ whole genome shotgun (WGS) entry which is preliminary data.</text>
</comment>
<proteinExistence type="predicted"/>
<organism evidence="1 2">
    <name type="scientific">Solanum commersonii</name>
    <name type="common">Commerson's wild potato</name>
    <name type="synonym">Commerson's nightshade</name>
    <dbReference type="NCBI Taxonomy" id="4109"/>
    <lineage>
        <taxon>Eukaryota</taxon>
        <taxon>Viridiplantae</taxon>
        <taxon>Streptophyta</taxon>
        <taxon>Embryophyta</taxon>
        <taxon>Tracheophyta</taxon>
        <taxon>Spermatophyta</taxon>
        <taxon>Magnoliopsida</taxon>
        <taxon>eudicotyledons</taxon>
        <taxon>Gunneridae</taxon>
        <taxon>Pentapetalae</taxon>
        <taxon>asterids</taxon>
        <taxon>lamiids</taxon>
        <taxon>Solanales</taxon>
        <taxon>Solanaceae</taxon>
        <taxon>Solanoideae</taxon>
        <taxon>Solaneae</taxon>
        <taxon>Solanum</taxon>
    </lineage>
</organism>
<evidence type="ECO:0000313" key="2">
    <source>
        <dbReference type="Proteomes" id="UP000824120"/>
    </source>
</evidence>
<reference evidence="1 2" key="1">
    <citation type="submission" date="2020-09" db="EMBL/GenBank/DDBJ databases">
        <title>De no assembly of potato wild relative species, Solanum commersonii.</title>
        <authorList>
            <person name="Cho K."/>
        </authorList>
    </citation>
    <scope>NUCLEOTIDE SEQUENCE [LARGE SCALE GENOMIC DNA]</scope>
    <source>
        <strain evidence="1">LZ3.2</strain>
        <tissue evidence="1">Leaf</tissue>
    </source>
</reference>